<organism evidence="2 3">
    <name type="scientific">Tetradesmus obliquus</name>
    <name type="common">Green alga</name>
    <name type="synonym">Acutodesmus obliquus</name>
    <dbReference type="NCBI Taxonomy" id="3088"/>
    <lineage>
        <taxon>Eukaryota</taxon>
        <taxon>Viridiplantae</taxon>
        <taxon>Chlorophyta</taxon>
        <taxon>core chlorophytes</taxon>
        <taxon>Chlorophyceae</taxon>
        <taxon>CS clade</taxon>
        <taxon>Sphaeropleales</taxon>
        <taxon>Scenedesmaceae</taxon>
        <taxon>Tetradesmus</taxon>
    </lineage>
</organism>
<name>A0A383WC33_TETOB</name>
<dbReference type="Proteomes" id="UP000256970">
    <property type="component" value="Unassembled WGS sequence"/>
</dbReference>
<gene>
    <name evidence="2" type="ORF">BQ4739_LOCUS15088</name>
</gene>
<dbReference type="EMBL" id="FNXT01001221">
    <property type="protein sequence ID" value="SZX74770.1"/>
    <property type="molecule type" value="Genomic_DNA"/>
</dbReference>
<evidence type="ECO:0000256" key="1">
    <source>
        <dbReference type="SAM" id="MobiDB-lite"/>
    </source>
</evidence>
<reference evidence="2 3" key="1">
    <citation type="submission" date="2016-10" db="EMBL/GenBank/DDBJ databases">
        <authorList>
            <person name="Cai Z."/>
        </authorList>
    </citation>
    <scope>NUCLEOTIDE SEQUENCE [LARGE SCALE GENOMIC DNA]</scope>
</reference>
<evidence type="ECO:0000313" key="3">
    <source>
        <dbReference type="Proteomes" id="UP000256970"/>
    </source>
</evidence>
<protein>
    <submittedName>
        <fullName evidence="2">Uncharacterized protein</fullName>
    </submittedName>
</protein>
<feature type="region of interest" description="Disordered" evidence="1">
    <location>
        <begin position="1"/>
        <end position="24"/>
    </location>
</feature>
<proteinExistence type="predicted"/>
<accession>A0A383WC33</accession>
<dbReference type="AlphaFoldDB" id="A0A383WC33"/>
<evidence type="ECO:0000313" key="2">
    <source>
        <dbReference type="EMBL" id="SZX74770.1"/>
    </source>
</evidence>
<sequence length="99" mass="10113">MAAVLARKQAGLTRSTTHSSSGTRDVKAHFCPMCLTAAIVANAPAIAAAAGGLAAAKVAMDGKGPKAQQCVKEQAASKASHPVVAKKELPPITLSYEEW</sequence>
<feature type="compositionally biased region" description="Low complexity" evidence="1">
    <location>
        <begin position="13"/>
        <end position="23"/>
    </location>
</feature>
<keyword evidence="3" id="KW-1185">Reference proteome</keyword>